<evidence type="ECO:0000256" key="1">
    <source>
        <dbReference type="SAM" id="SignalP"/>
    </source>
</evidence>
<organism evidence="2 3">
    <name type="scientific">Cyclocybe aegerita</name>
    <name type="common">Black poplar mushroom</name>
    <name type="synonym">Agrocybe aegerita</name>
    <dbReference type="NCBI Taxonomy" id="1973307"/>
    <lineage>
        <taxon>Eukaryota</taxon>
        <taxon>Fungi</taxon>
        <taxon>Dikarya</taxon>
        <taxon>Basidiomycota</taxon>
        <taxon>Agaricomycotina</taxon>
        <taxon>Agaricomycetes</taxon>
        <taxon>Agaricomycetidae</taxon>
        <taxon>Agaricales</taxon>
        <taxon>Agaricineae</taxon>
        <taxon>Bolbitiaceae</taxon>
        <taxon>Cyclocybe</taxon>
    </lineage>
</organism>
<evidence type="ECO:0000313" key="3">
    <source>
        <dbReference type="Proteomes" id="UP000467700"/>
    </source>
</evidence>
<comment type="caution">
    <text evidence="2">The sequence shown here is derived from an EMBL/GenBank/DDBJ whole genome shotgun (WGS) entry which is preliminary data.</text>
</comment>
<feature type="signal peptide" evidence="1">
    <location>
        <begin position="1"/>
        <end position="24"/>
    </location>
</feature>
<keyword evidence="3" id="KW-1185">Reference proteome</keyword>
<dbReference type="EMBL" id="CACVBS010000074">
    <property type="protein sequence ID" value="CAA7269070.1"/>
    <property type="molecule type" value="Genomic_DNA"/>
</dbReference>
<gene>
    <name evidence="2" type="ORF">AAE3_LOCUS11355</name>
</gene>
<dbReference type="AlphaFoldDB" id="A0A8S0WGR7"/>
<dbReference type="OrthoDB" id="2339190at2759"/>
<protein>
    <submittedName>
        <fullName evidence="2">Uncharacterized protein</fullName>
    </submittedName>
</protein>
<sequence>MFWSFTLPTLLTTFLLLLVDSSSGVCLPCQTPARRATSWDLSISSRAVNTPKITNPTDKTVWTIGSDTVATWDTHDVQKGTNPKGTLFLGHLENGSDDEHLDMQRPLASNFLLRQGYVNFTCPNVAEGQRYIVVLVGDSGNRSPEFKIRK</sequence>
<evidence type="ECO:0000313" key="2">
    <source>
        <dbReference type="EMBL" id="CAA7269070.1"/>
    </source>
</evidence>
<keyword evidence="1" id="KW-0732">Signal</keyword>
<accession>A0A8S0WGR7</accession>
<dbReference type="Proteomes" id="UP000467700">
    <property type="component" value="Unassembled WGS sequence"/>
</dbReference>
<proteinExistence type="predicted"/>
<feature type="chain" id="PRO_5035893648" evidence="1">
    <location>
        <begin position="25"/>
        <end position="150"/>
    </location>
</feature>
<reference evidence="2 3" key="1">
    <citation type="submission" date="2020-01" db="EMBL/GenBank/DDBJ databases">
        <authorList>
            <person name="Gupta K D."/>
        </authorList>
    </citation>
    <scope>NUCLEOTIDE SEQUENCE [LARGE SCALE GENOMIC DNA]</scope>
</reference>
<name>A0A8S0WGR7_CYCAE</name>